<feature type="signal peptide" evidence="2">
    <location>
        <begin position="1"/>
        <end position="18"/>
    </location>
</feature>
<dbReference type="EMBL" id="HBKQ01012621">
    <property type="protein sequence ID" value="CAE2221765.1"/>
    <property type="molecule type" value="Transcribed_RNA"/>
</dbReference>
<feature type="region of interest" description="Disordered" evidence="1">
    <location>
        <begin position="42"/>
        <end position="123"/>
    </location>
</feature>
<organism evidence="3">
    <name type="scientific">Odontella aurita</name>
    <dbReference type="NCBI Taxonomy" id="265563"/>
    <lineage>
        <taxon>Eukaryota</taxon>
        <taxon>Sar</taxon>
        <taxon>Stramenopiles</taxon>
        <taxon>Ochrophyta</taxon>
        <taxon>Bacillariophyta</taxon>
        <taxon>Mediophyceae</taxon>
        <taxon>Biddulphiophycidae</taxon>
        <taxon>Eupodiscales</taxon>
        <taxon>Odontellaceae</taxon>
        <taxon>Odontella</taxon>
    </lineage>
</organism>
<name>A0A7S4I8E3_9STRA</name>
<feature type="compositionally biased region" description="Basic and acidic residues" evidence="1">
    <location>
        <begin position="105"/>
        <end position="117"/>
    </location>
</feature>
<evidence type="ECO:0000256" key="2">
    <source>
        <dbReference type="SAM" id="SignalP"/>
    </source>
</evidence>
<proteinExistence type="predicted"/>
<reference evidence="3" key="1">
    <citation type="submission" date="2021-01" db="EMBL/GenBank/DDBJ databases">
        <authorList>
            <person name="Corre E."/>
            <person name="Pelletier E."/>
            <person name="Niang G."/>
            <person name="Scheremetjew M."/>
            <person name="Finn R."/>
            <person name="Kale V."/>
            <person name="Holt S."/>
            <person name="Cochrane G."/>
            <person name="Meng A."/>
            <person name="Brown T."/>
            <person name="Cohen L."/>
        </authorList>
    </citation>
    <scope>NUCLEOTIDE SEQUENCE</scope>
    <source>
        <strain evidence="3">Isolate 1302-5</strain>
    </source>
</reference>
<keyword evidence="2" id="KW-0732">Signal</keyword>
<feature type="chain" id="PRO_5031443333" evidence="2">
    <location>
        <begin position="19"/>
        <end position="614"/>
    </location>
</feature>
<feature type="compositionally biased region" description="Polar residues" evidence="1">
    <location>
        <begin position="76"/>
        <end position="85"/>
    </location>
</feature>
<dbReference type="AlphaFoldDB" id="A0A7S4I8E3"/>
<evidence type="ECO:0000256" key="1">
    <source>
        <dbReference type="SAM" id="MobiDB-lite"/>
    </source>
</evidence>
<gene>
    <name evidence="3" type="ORF">OAUR00152_LOCUS8615</name>
</gene>
<protein>
    <submittedName>
        <fullName evidence="3">Uncharacterized protein</fullName>
    </submittedName>
</protein>
<accession>A0A7S4I8E3</accession>
<evidence type="ECO:0000313" key="3">
    <source>
        <dbReference type="EMBL" id="CAE2221765.1"/>
    </source>
</evidence>
<sequence>MKVATPAIVLIAATGAAAFVPISPVRSEVALASYLDDLGGASAPQPGKRSWAPRSTSSSTTPAPISGRQRERRRSTIINQSSNGYLDSLSAGGSGETWKETAASWEKKWGDESRDENSNTVERTPVDEVVEERREVVEERREAVVADGTMEREKQAVEARNIARNEGGVKRGGYEAPSSAALGDFLVQRAIQQQLYYSAQLGNEPMVHWLKSFRSHQHLDSSQRGEGRCGTPGTYSAAFDQLKTMPFTAYLEALGTEPDSTMEVSVVKPQRRLSARERANPFLNNQPPVIEVYDQPVITSKVLTQLLNTADALVETWAFHFNEVEKNDLLRLACDRTEMKPLPSSVMLEHAALVKGGETAYSRLTGDEAMPLYGFDCRACDRFDMLRALSLLVDEVTALTPETAFDVDYLRREVVEDDAVDGRDINGILLKRRKARRAKFERGFVTGDDITKGEAARAAALSFLQNFCNEWVPKLVKGDPRSSLVKGDRYRHAPGMKELRPEGAGVDAEEAFEELWEYADEGVQKMLGGELVLPGFMGMRLREIRAAVAAESRGTLLELVAPELRKARIEHTDFVEEDSDGLGTYERFHFQAEVDGSENEAYSTAAIIAEMSID</sequence>